<dbReference type="Proteomes" id="UP000076858">
    <property type="component" value="Unassembled WGS sequence"/>
</dbReference>
<name>A0A164FTV0_9CRUS</name>
<keyword evidence="4" id="KW-0732">Signal</keyword>
<dbReference type="EMBL" id="LRGB01018200">
    <property type="protein sequence ID" value="KZR98158.1"/>
    <property type="molecule type" value="Genomic_DNA"/>
</dbReference>
<feature type="signal peptide" evidence="4">
    <location>
        <begin position="1"/>
        <end position="17"/>
    </location>
</feature>
<keyword evidence="7" id="KW-1185">Reference proteome</keyword>
<dbReference type="FunFam" id="4.10.410.10:FF:000056">
    <property type="entry name" value="Uncharacterized protein"/>
    <property type="match status" value="1"/>
</dbReference>
<dbReference type="GO" id="GO:0004867">
    <property type="term" value="F:serine-type endopeptidase inhibitor activity"/>
    <property type="evidence" value="ECO:0007669"/>
    <property type="project" value="UniProtKB-KW"/>
</dbReference>
<evidence type="ECO:0000313" key="6">
    <source>
        <dbReference type="EMBL" id="KZR98158.1"/>
    </source>
</evidence>
<evidence type="ECO:0000256" key="1">
    <source>
        <dbReference type="ARBA" id="ARBA00022690"/>
    </source>
</evidence>
<dbReference type="PROSITE" id="PS50279">
    <property type="entry name" value="BPTI_KUNITZ_2"/>
    <property type="match status" value="1"/>
</dbReference>
<dbReference type="InterPro" id="IPR036880">
    <property type="entry name" value="Kunitz_BPTI_sf"/>
</dbReference>
<dbReference type="OrthoDB" id="4473401at2759"/>
<evidence type="ECO:0000313" key="7">
    <source>
        <dbReference type="Proteomes" id="UP000076858"/>
    </source>
</evidence>
<reference evidence="6 7" key="1">
    <citation type="submission" date="2016-03" db="EMBL/GenBank/DDBJ databases">
        <title>EvidentialGene: Evidence-directed Construction of Genes on Genomes.</title>
        <authorList>
            <person name="Gilbert D.G."/>
            <person name="Choi J.-H."/>
            <person name="Mockaitis K."/>
            <person name="Colbourne J."/>
            <person name="Pfrender M."/>
        </authorList>
    </citation>
    <scope>NUCLEOTIDE SEQUENCE [LARGE SCALE GENOMIC DNA]</scope>
    <source>
        <strain evidence="6 7">Xinb3</strain>
        <tissue evidence="6">Complete organism</tissue>
    </source>
</reference>
<dbReference type="SUPFAM" id="SSF57362">
    <property type="entry name" value="BPTI-like"/>
    <property type="match status" value="1"/>
</dbReference>
<accession>A0A164FTV0</accession>
<evidence type="ECO:0000259" key="5">
    <source>
        <dbReference type="PROSITE" id="PS50279"/>
    </source>
</evidence>
<organism evidence="6 7">
    <name type="scientific">Daphnia magna</name>
    <dbReference type="NCBI Taxonomy" id="35525"/>
    <lineage>
        <taxon>Eukaryota</taxon>
        <taxon>Metazoa</taxon>
        <taxon>Ecdysozoa</taxon>
        <taxon>Arthropoda</taxon>
        <taxon>Crustacea</taxon>
        <taxon>Branchiopoda</taxon>
        <taxon>Diplostraca</taxon>
        <taxon>Cladocera</taxon>
        <taxon>Anomopoda</taxon>
        <taxon>Daphniidae</taxon>
        <taxon>Daphnia</taxon>
    </lineage>
</organism>
<dbReference type="InterPro" id="IPR002223">
    <property type="entry name" value="Kunitz_BPTI"/>
</dbReference>
<feature type="domain" description="BPTI/Kunitz inhibitor" evidence="5">
    <location>
        <begin position="34"/>
        <end position="87"/>
    </location>
</feature>
<comment type="caution">
    <text evidence="6">The sequence shown here is derived from an EMBL/GenBank/DDBJ whole genome shotgun (WGS) entry which is preliminary data.</text>
</comment>
<evidence type="ECO:0000256" key="2">
    <source>
        <dbReference type="ARBA" id="ARBA00022900"/>
    </source>
</evidence>
<dbReference type="GO" id="GO:0005615">
    <property type="term" value="C:extracellular space"/>
    <property type="evidence" value="ECO:0007669"/>
    <property type="project" value="TreeGrafter"/>
</dbReference>
<dbReference type="PANTHER" id="PTHR10083">
    <property type="entry name" value="KUNITZ-TYPE PROTEASE INHIBITOR-RELATED"/>
    <property type="match status" value="1"/>
</dbReference>
<keyword evidence="3" id="KW-1015">Disulfide bond</keyword>
<dbReference type="STRING" id="35525.A0A164FTV0"/>
<evidence type="ECO:0000256" key="3">
    <source>
        <dbReference type="ARBA" id="ARBA00023157"/>
    </source>
</evidence>
<proteinExistence type="predicted"/>
<protein>
    <recommendedName>
        <fullName evidence="5">BPTI/Kunitz inhibitor domain-containing protein</fullName>
    </recommendedName>
</protein>
<dbReference type="Gene3D" id="4.10.410.10">
    <property type="entry name" value="Pancreatic trypsin inhibitor Kunitz domain"/>
    <property type="match status" value="1"/>
</dbReference>
<dbReference type="PANTHER" id="PTHR10083:SF374">
    <property type="entry name" value="BPTI_KUNITZ INHIBITOR DOMAIN-CONTAINING PROTEIN"/>
    <property type="match status" value="1"/>
</dbReference>
<keyword evidence="1" id="KW-0646">Protease inhibitor</keyword>
<feature type="chain" id="PRO_5007850039" description="BPTI/Kunitz inhibitor domain-containing protein" evidence="4">
    <location>
        <begin position="18"/>
        <end position="93"/>
    </location>
</feature>
<sequence length="93" mass="9994">MLGEIALLLCLVLTALAIPRPNVPEGSENDVSICSLPPVSQGTKKCRGFFPCWTYDAKTKSCTGFLYGGCGGTENLFQTEFACLARCNKLGKQ</sequence>
<evidence type="ECO:0000256" key="4">
    <source>
        <dbReference type="SAM" id="SignalP"/>
    </source>
</evidence>
<dbReference type="SMART" id="SM00131">
    <property type="entry name" value="KU"/>
    <property type="match status" value="1"/>
</dbReference>
<dbReference type="AlphaFoldDB" id="A0A164FTV0"/>
<keyword evidence="2" id="KW-0722">Serine protease inhibitor</keyword>
<gene>
    <name evidence="6" type="ORF">APZ42_006552</name>
</gene>
<dbReference type="PROSITE" id="PS00280">
    <property type="entry name" value="BPTI_KUNITZ_1"/>
    <property type="match status" value="1"/>
</dbReference>
<dbReference type="InterPro" id="IPR020901">
    <property type="entry name" value="Prtase_inh_Kunz-CS"/>
</dbReference>
<dbReference type="InterPro" id="IPR050098">
    <property type="entry name" value="TFPI/VKTCI-like"/>
</dbReference>
<dbReference type="Pfam" id="PF00014">
    <property type="entry name" value="Kunitz_BPTI"/>
    <property type="match status" value="1"/>
</dbReference>